<evidence type="ECO:0000313" key="1">
    <source>
        <dbReference type="EnsemblPlants" id="OB09G26300.1"/>
    </source>
</evidence>
<proteinExistence type="predicted"/>
<dbReference type="Proteomes" id="UP000006038">
    <property type="component" value="Chromosome 9"/>
</dbReference>
<name>J3N051_ORYBR</name>
<organism evidence="1">
    <name type="scientific">Oryza brachyantha</name>
    <name type="common">malo sina</name>
    <dbReference type="NCBI Taxonomy" id="4533"/>
    <lineage>
        <taxon>Eukaryota</taxon>
        <taxon>Viridiplantae</taxon>
        <taxon>Streptophyta</taxon>
        <taxon>Embryophyta</taxon>
        <taxon>Tracheophyta</taxon>
        <taxon>Spermatophyta</taxon>
        <taxon>Magnoliopsida</taxon>
        <taxon>Liliopsida</taxon>
        <taxon>Poales</taxon>
        <taxon>Poaceae</taxon>
        <taxon>BOP clade</taxon>
        <taxon>Oryzoideae</taxon>
        <taxon>Oryzeae</taxon>
        <taxon>Oryzinae</taxon>
        <taxon>Oryza</taxon>
    </lineage>
</organism>
<accession>J3N051</accession>
<keyword evidence="2" id="KW-1185">Reference proteome</keyword>
<evidence type="ECO:0000313" key="2">
    <source>
        <dbReference type="Proteomes" id="UP000006038"/>
    </source>
</evidence>
<dbReference type="AlphaFoldDB" id="J3N051"/>
<protein>
    <submittedName>
        <fullName evidence="1">Uncharacterized protein</fullName>
    </submittedName>
</protein>
<dbReference type="EnsemblPlants" id="OB09G26300.1">
    <property type="protein sequence ID" value="OB09G26300.1"/>
    <property type="gene ID" value="OB09G26300"/>
</dbReference>
<reference evidence="1" key="1">
    <citation type="journal article" date="2013" name="Nat. Commun.">
        <title>Whole-genome sequencing of Oryza brachyantha reveals mechanisms underlying Oryza genome evolution.</title>
        <authorList>
            <person name="Chen J."/>
            <person name="Huang Q."/>
            <person name="Gao D."/>
            <person name="Wang J."/>
            <person name="Lang Y."/>
            <person name="Liu T."/>
            <person name="Li B."/>
            <person name="Bai Z."/>
            <person name="Luis Goicoechea J."/>
            <person name="Liang C."/>
            <person name="Chen C."/>
            <person name="Zhang W."/>
            <person name="Sun S."/>
            <person name="Liao Y."/>
            <person name="Zhang X."/>
            <person name="Yang L."/>
            <person name="Song C."/>
            <person name="Wang M."/>
            <person name="Shi J."/>
            <person name="Liu G."/>
            <person name="Liu J."/>
            <person name="Zhou H."/>
            <person name="Zhou W."/>
            <person name="Yu Q."/>
            <person name="An N."/>
            <person name="Chen Y."/>
            <person name="Cai Q."/>
            <person name="Wang B."/>
            <person name="Liu B."/>
            <person name="Min J."/>
            <person name="Huang Y."/>
            <person name="Wu H."/>
            <person name="Li Z."/>
            <person name="Zhang Y."/>
            <person name="Yin Y."/>
            <person name="Song W."/>
            <person name="Jiang J."/>
            <person name="Jackson S.A."/>
            <person name="Wing R.A."/>
            <person name="Wang J."/>
            <person name="Chen M."/>
        </authorList>
    </citation>
    <scope>NUCLEOTIDE SEQUENCE [LARGE SCALE GENOMIC DNA]</scope>
    <source>
        <strain evidence="1">cv. IRGC 101232</strain>
    </source>
</reference>
<reference evidence="1" key="2">
    <citation type="submission" date="2013-04" db="UniProtKB">
        <authorList>
            <consortium name="EnsemblPlants"/>
        </authorList>
    </citation>
    <scope>IDENTIFICATION</scope>
</reference>
<sequence length="51" mass="5564">MVCAAVLCWKIENIDSSYVKATATHTICTAKSKTAGVLEEIAKLFQSFQVD</sequence>
<dbReference type="HOGENOM" id="CLU_3112608_0_0_1"/>
<dbReference type="Gramene" id="OB09G26300.1">
    <property type="protein sequence ID" value="OB09G26300.1"/>
    <property type="gene ID" value="OB09G26300"/>
</dbReference>